<sequence length="54" mass="6141">MLHIDWFKDWSTVGGISVHSDSKASPHWSDARLTDDGTNTFIEVNFTKDIRAPH</sequence>
<organism evidence="1 2">
    <name type="scientific">Parapedobacter deserti</name>
    <dbReference type="NCBI Taxonomy" id="1912957"/>
    <lineage>
        <taxon>Bacteria</taxon>
        <taxon>Pseudomonadati</taxon>
        <taxon>Bacteroidota</taxon>
        <taxon>Sphingobacteriia</taxon>
        <taxon>Sphingobacteriales</taxon>
        <taxon>Sphingobacteriaceae</taxon>
        <taxon>Parapedobacter</taxon>
    </lineage>
</organism>
<comment type="caution">
    <text evidence="1">The sequence shown here is derived from an EMBL/GenBank/DDBJ whole genome shotgun (WGS) entry which is preliminary data.</text>
</comment>
<reference evidence="2" key="1">
    <citation type="journal article" date="2019" name="Int. J. Syst. Evol. Microbiol.">
        <title>The Global Catalogue of Microorganisms (GCM) 10K type strain sequencing project: providing services to taxonomists for standard genome sequencing and annotation.</title>
        <authorList>
            <consortium name="The Broad Institute Genomics Platform"/>
            <consortium name="The Broad Institute Genome Sequencing Center for Infectious Disease"/>
            <person name="Wu L."/>
            <person name="Ma J."/>
        </authorList>
    </citation>
    <scope>NUCLEOTIDE SEQUENCE [LARGE SCALE GENOMIC DNA]</scope>
    <source>
        <strain evidence="2">KCTC 52416</strain>
    </source>
</reference>
<dbReference type="Proteomes" id="UP001595526">
    <property type="component" value="Unassembled WGS sequence"/>
</dbReference>
<name>A0ABV7JFV3_9SPHI</name>
<dbReference type="EMBL" id="JBHRTA010000004">
    <property type="protein sequence ID" value="MFC3196142.1"/>
    <property type="molecule type" value="Genomic_DNA"/>
</dbReference>
<keyword evidence="2" id="KW-1185">Reference proteome</keyword>
<evidence type="ECO:0000313" key="2">
    <source>
        <dbReference type="Proteomes" id="UP001595526"/>
    </source>
</evidence>
<evidence type="ECO:0000313" key="1">
    <source>
        <dbReference type="EMBL" id="MFC3196142.1"/>
    </source>
</evidence>
<proteinExistence type="predicted"/>
<protein>
    <submittedName>
        <fullName evidence="1">Uncharacterized protein</fullName>
    </submittedName>
</protein>
<dbReference type="RefSeq" id="WP_379018568.1">
    <property type="nucleotide sequence ID" value="NZ_JBHRTA010000004.1"/>
</dbReference>
<gene>
    <name evidence="1" type="ORF">ACFOET_00815</name>
</gene>
<accession>A0ABV7JFV3</accession>